<evidence type="ECO:0000313" key="2">
    <source>
        <dbReference type="Proteomes" id="UP000607653"/>
    </source>
</evidence>
<protein>
    <submittedName>
        <fullName evidence="1">Uncharacterized protein</fullName>
    </submittedName>
</protein>
<name>A0A822XRW3_NELNU</name>
<comment type="caution">
    <text evidence="1">The sequence shown here is derived from an EMBL/GenBank/DDBJ whole genome shotgun (WGS) entry which is preliminary data.</text>
</comment>
<gene>
    <name evidence="1" type="ORF">HUJ06_023876</name>
</gene>
<dbReference type="EMBL" id="DUZY01000001">
    <property type="protein sequence ID" value="DAD22413.1"/>
    <property type="molecule type" value="Genomic_DNA"/>
</dbReference>
<accession>A0A822XRW3</accession>
<organism evidence="1 2">
    <name type="scientific">Nelumbo nucifera</name>
    <name type="common">Sacred lotus</name>
    <dbReference type="NCBI Taxonomy" id="4432"/>
    <lineage>
        <taxon>Eukaryota</taxon>
        <taxon>Viridiplantae</taxon>
        <taxon>Streptophyta</taxon>
        <taxon>Embryophyta</taxon>
        <taxon>Tracheophyta</taxon>
        <taxon>Spermatophyta</taxon>
        <taxon>Magnoliopsida</taxon>
        <taxon>Proteales</taxon>
        <taxon>Nelumbonaceae</taxon>
        <taxon>Nelumbo</taxon>
    </lineage>
</organism>
<reference evidence="1 2" key="1">
    <citation type="journal article" date="2020" name="Mol. Biol. Evol.">
        <title>Distinct Expression and Methylation Patterns for Genes with Different Fates following a Single Whole-Genome Duplication in Flowering Plants.</title>
        <authorList>
            <person name="Shi T."/>
            <person name="Rahmani R.S."/>
            <person name="Gugger P.F."/>
            <person name="Wang M."/>
            <person name="Li H."/>
            <person name="Zhang Y."/>
            <person name="Li Z."/>
            <person name="Wang Q."/>
            <person name="Van de Peer Y."/>
            <person name="Marchal K."/>
            <person name="Chen J."/>
        </authorList>
    </citation>
    <scope>NUCLEOTIDE SEQUENCE [LARGE SCALE GENOMIC DNA]</scope>
    <source>
        <tissue evidence="1">Leaf</tissue>
    </source>
</reference>
<dbReference type="Proteomes" id="UP000607653">
    <property type="component" value="Unassembled WGS sequence"/>
</dbReference>
<sequence>MHENINDLCIGCGFVGHKSYNCAHSSLVKGGLRQKGGKNLGGFSPAMVGDW</sequence>
<proteinExistence type="predicted"/>
<dbReference type="AlphaFoldDB" id="A0A822XRW3"/>
<keyword evidence="2" id="KW-1185">Reference proteome</keyword>
<evidence type="ECO:0000313" key="1">
    <source>
        <dbReference type="EMBL" id="DAD22413.1"/>
    </source>
</evidence>